<feature type="domain" description="CBS" evidence="10">
    <location>
        <begin position="520"/>
        <end position="576"/>
    </location>
</feature>
<feature type="transmembrane region" description="Helical" evidence="9">
    <location>
        <begin position="308"/>
        <end position="329"/>
    </location>
</feature>
<feature type="transmembrane region" description="Helical" evidence="9">
    <location>
        <begin position="275"/>
        <end position="293"/>
    </location>
</feature>
<evidence type="ECO:0000256" key="4">
    <source>
        <dbReference type="ARBA" id="ARBA00022989"/>
    </source>
</evidence>
<dbReference type="Pfam" id="PF00654">
    <property type="entry name" value="Voltage_CLC"/>
    <property type="match status" value="1"/>
</dbReference>
<dbReference type="Gene3D" id="3.10.580.10">
    <property type="entry name" value="CBS-domain"/>
    <property type="match status" value="1"/>
</dbReference>
<keyword evidence="8" id="KW-0129">CBS domain</keyword>
<feature type="transmembrane region" description="Helical" evidence="9">
    <location>
        <begin position="195"/>
        <end position="217"/>
    </location>
</feature>
<keyword evidence="7" id="KW-0868">Chloride</keyword>
<comment type="subcellular location">
    <subcellularLocation>
        <location evidence="1">Membrane</location>
        <topology evidence="1">Multi-pass membrane protein</topology>
    </subcellularLocation>
</comment>
<reference evidence="11" key="2">
    <citation type="submission" date="2019-11" db="EMBL/GenBank/DDBJ databases">
        <title>Improved Assembly of Tolypothrix boutellei genome.</title>
        <authorList>
            <person name="Sarangi A.N."/>
            <person name="Mukherjee M."/>
            <person name="Ghosh S."/>
            <person name="Singh D."/>
            <person name="Das A."/>
            <person name="Kant S."/>
            <person name="Prusty A."/>
            <person name="Tripathy S."/>
        </authorList>
    </citation>
    <scope>NUCLEOTIDE SEQUENCE</scope>
    <source>
        <strain evidence="11">VB521301</strain>
    </source>
</reference>
<dbReference type="CDD" id="cd00293">
    <property type="entry name" value="USP-like"/>
    <property type="match status" value="2"/>
</dbReference>
<gene>
    <name evidence="12" type="ORF">DA73_0228620</name>
    <name evidence="11" type="ORF">DA73_0400039830</name>
</gene>
<feature type="transmembrane region" description="Helical" evidence="9">
    <location>
        <begin position="106"/>
        <end position="126"/>
    </location>
</feature>
<dbReference type="Gene3D" id="1.10.3080.10">
    <property type="entry name" value="Clc chloride channel"/>
    <property type="match status" value="1"/>
</dbReference>
<evidence type="ECO:0000256" key="7">
    <source>
        <dbReference type="ARBA" id="ARBA00023214"/>
    </source>
</evidence>
<evidence type="ECO:0000313" key="13">
    <source>
        <dbReference type="Proteomes" id="UP000029738"/>
    </source>
</evidence>
<sequence length="869" mass="93919">MVRIGQIFWKRLSRLLIRPKRLAIFEACLIGLASGLAAVLLGQGVGWLGGWRQSASHLLPAYYLLPTIGLGGGFLAGWLVERIAPSAAGSGMSEVKAVLARVPMPLNLKIAFVKLVSATLVLATGIPLGREGPTVQIGAALANQFSRWFPTSPNHRRQLIAAGAGAGLAAAFDAPIAGVLFVVEELLQDISGITLGTAILASFIAAVIARILGTHSLDLDLHLVTPNTSFFAPEIPFYLLLGILAGLGGVLFNRGILASLSFYGRFLKISLPWRIGLAGLVTGFALVALPPVFRDNAGLRELLLAGDANWLLVALVFCIQFLLIVFTYGSGAPAGLLVPSLALGAALGYLVGIWEHHWLGLSLATTYARVGMGAFFCGVARVPITAVVIVFEMTTDFNLVLPLMIVSVTAYLVAELLEAGSLYDKLLEFKGIHLSKEGTSQGPWMELTAADVMQPRVETLSGRMRLDEALQAFSQSSHRGFPVLEEGKLVGILTQKDVANLAQRGLSSNDYGEHFVAEVMTQEPITTYPKDTLAHVVHLLDRYNLSNLPVVEGRRLVGIITRSDIIRVEAAYLNTSENLSGPKAEPSQVIYRIRVPETGQGRILVPLFNPKTAETLLQMAVAIARDRHYEIECLHIILVPRHQSLADARVSMRMGQRLLRQAMRLGQAWNVPVHIQIRVAHDVSQAIMQTIKDRYINLVLMGWKGSTATPGRVFSRVVDTVIRQAACEVVLVKLKDQRHFERWLVPMAGGPNAQGAIALLPALTSLNKMPIINLCQVFQPDETNLNTTSLKKAADFLEQHVNGVVKIASVRGTSVADAILEFAKHNDTDAIVLGASREGLLQQVVHGNIPATISRNSPQTVIVVRSASA</sequence>
<evidence type="ECO:0000259" key="10">
    <source>
        <dbReference type="PROSITE" id="PS51371"/>
    </source>
</evidence>
<feature type="transmembrane region" description="Helical" evidence="9">
    <location>
        <begin position="237"/>
        <end position="263"/>
    </location>
</feature>
<evidence type="ECO:0000313" key="11">
    <source>
        <dbReference type="EMBL" id="KAF3883860.1"/>
    </source>
</evidence>
<dbReference type="Pfam" id="PF00571">
    <property type="entry name" value="CBS"/>
    <property type="match status" value="2"/>
</dbReference>
<dbReference type="SUPFAM" id="SSF81340">
    <property type="entry name" value="Clc chloride channel"/>
    <property type="match status" value="1"/>
</dbReference>
<dbReference type="PANTHER" id="PTHR45711">
    <property type="entry name" value="CHLORIDE CHANNEL PROTEIN"/>
    <property type="match status" value="1"/>
</dbReference>
<dbReference type="GO" id="GO:0005886">
    <property type="term" value="C:plasma membrane"/>
    <property type="evidence" value="ECO:0007669"/>
    <property type="project" value="TreeGrafter"/>
</dbReference>
<dbReference type="Gene3D" id="3.40.50.12370">
    <property type="match status" value="1"/>
</dbReference>
<feature type="transmembrane region" description="Helical" evidence="9">
    <location>
        <begin position="61"/>
        <end position="80"/>
    </location>
</feature>
<keyword evidence="6 9" id="KW-0472">Membrane</keyword>
<dbReference type="SMART" id="SM00116">
    <property type="entry name" value="CBS"/>
    <property type="match status" value="2"/>
</dbReference>
<dbReference type="InterPro" id="IPR006016">
    <property type="entry name" value="UspA"/>
</dbReference>
<dbReference type="CDD" id="cd01031">
    <property type="entry name" value="EriC"/>
    <property type="match status" value="1"/>
</dbReference>
<accession>A0A0C1QSZ6</accession>
<dbReference type="RefSeq" id="WP_038090081.1">
    <property type="nucleotide sequence ID" value="NZ_JHEG04000002.1"/>
</dbReference>
<dbReference type="Proteomes" id="UP000029738">
    <property type="component" value="Unassembled WGS sequence"/>
</dbReference>
<keyword evidence="5" id="KW-0406">Ion transport</keyword>
<keyword evidence="3 9" id="KW-0812">Transmembrane</keyword>
<feature type="domain" description="CBS" evidence="10">
    <location>
        <begin position="453"/>
        <end position="508"/>
    </location>
</feature>
<dbReference type="InterPro" id="IPR046342">
    <property type="entry name" value="CBS_dom_sf"/>
</dbReference>
<dbReference type="GO" id="GO:0005247">
    <property type="term" value="F:voltage-gated chloride channel activity"/>
    <property type="evidence" value="ECO:0007669"/>
    <property type="project" value="TreeGrafter"/>
</dbReference>
<evidence type="ECO:0000256" key="2">
    <source>
        <dbReference type="ARBA" id="ARBA00022448"/>
    </source>
</evidence>
<protein>
    <submittedName>
        <fullName evidence="12">Chloride channel protein</fullName>
    </submittedName>
    <submittedName>
        <fullName evidence="11">Universal stress protein</fullName>
    </submittedName>
</protein>
<reference evidence="12" key="1">
    <citation type="journal article" date="2015" name="Genome Announc.">
        <title>Draft Genome Sequence of Tolypothrix boutellei Strain VB521301.</title>
        <authorList>
            <person name="Chandrababunaidu M.M."/>
            <person name="Singh D."/>
            <person name="Sen D."/>
            <person name="Bhan S."/>
            <person name="Das S."/>
            <person name="Gupta A."/>
            <person name="Adhikary S.P."/>
            <person name="Tripathy S."/>
        </authorList>
    </citation>
    <scope>NUCLEOTIDE SEQUENCE</scope>
    <source>
        <strain evidence="12">VB521301</strain>
    </source>
</reference>
<dbReference type="STRING" id="1479485.DA73_0228620"/>
<keyword evidence="4 9" id="KW-1133">Transmembrane helix</keyword>
<feature type="transmembrane region" description="Helical" evidence="9">
    <location>
        <begin position="366"/>
        <end position="390"/>
    </location>
</feature>
<proteinExistence type="predicted"/>
<dbReference type="SUPFAM" id="SSF52402">
    <property type="entry name" value="Adenine nucleotide alpha hydrolases-like"/>
    <property type="match status" value="2"/>
</dbReference>
<dbReference type="PRINTS" id="PR00762">
    <property type="entry name" value="CLCHANNEL"/>
</dbReference>
<feature type="transmembrane region" description="Helical" evidence="9">
    <location>
        <begin position="336"/>
        <end position="354"/>
    </location>
</feature>
<evidence type="ECO:0000256" key="3">
    <source>
        <dbReference type="ARBA" id="ARBA00022692"/>
    </source>
</evidence>
<evidence type="ECO:0000256" key="6">
    <source>
        <dbReference type="ARBA" id="ARBA00023136"/>
    </source>
</evidence>
<dbReference type="PROSITE" id="PS51371">
    <property type="entry name" value="CBS"/>
    <property type="match status" value="2"/>
</dbReference>
<dbReference type="AlphaFoldDB" id="A0A0C1QSZ6"/>
<dbReference type="SUPFAM" id="SSF54631">
    <property type="entry name" value="CBS-domain pair"/>
    <property type="match status" value="1"/>
</dbReference>
<organism evidence="12">
    <name type="scientific">Tolypothrix bouteillei VB521301</name>
    <dbReference type="NCBI Taxonomy" id="1479485"/>
    <lineage>
        <taxon>Bacteria</taxon>
        <taxon>Bacillati</taxon>
        <taxon>Cyanobacteriota</taxon>
        <taxon>Cyanophyceae</taxon>
        <taxon>Nostocales</taxon>
        <taxon>Tolypothrichaceae</taxon>
        <taxon>Tolypothrix</taxon>
    </lineage>
</organism>
<dbReference type="Pfam" id="PF00582">
    <property type="entry name" value="Usp"/>
    <property type="match status" value="2"/>
</dbReference>
<dbReference type="EMBL" id="JHEG02000058">
    <property type="protein sequence ID" value="KIE08524.1"/>
    <property type="molecule type" value="Genomic_DNA"/>
</dbReference>
<evidence type="ECO:0000313" key="12">
    <source>
        <dbReference type="EMBL" id="KIE08524.1"/>
    </source>
</evidence>
<feature type="transmembrane region" description="Helical" evidence="9">
    <location>
        <begin position="159"/>
        <end position="183"/>
    </location>
</feature>
<name>A0A0C1QSZ6_9CYAN</name>
<comment type="caution">
    <text evidence="12">The sequence shown here is derived from an EMBL/GenBank/DDBJ whole genome shotgun (WGS) entry which is preliminary data.</text>
</comment>
<evidence type="ECO:0000256" key="9">
    <source>
        <dbReference type="SAM" id="Phobius"/>
    </source>
</evidence>
<dbReference type="PANTHER" id="PTHR45711:SF10">
    <property type="entry name" value="CHLORIDE CHANNEL PROTEIN"/>
    <property type="match status" value="1"/>
</dbReference>
<dbReference type="OrthoDB" id="9812438at2"/>
<feature type="transmembrane region" description="Helical" evidence="9">
    <location>
        <begin position="397"/>
        <end position="414"/>
    </location>
</feature>
<dbReference type="InterPro" id="IPR000644">
    <property type="entry name" value="CBS_dom"/>
</dbReference>
<keyword evidence="13" id="KW-1185">Reference proteome</keyword>
<keyword evidence="2" id="KW-0813">Transport</keyword>
<dbReference type="InterPro" id="IPR001807">
    <property type="entry name" value="ClC"/>
</dbReference>
<evidence type="ECO:0000256" key="5">
    <source>
        <dbReference type="ARBA" id="ARBA00023065"/>
    </source>
</evidence>
<dbReference type="EMBL" id="JHEG04000002">
    <property type="protein sequence ID" value="KAF3883860.1"/>
    <property type="molecule type" value="Genomic_DNA"/>
</dbReference>
<evidence type="ECO:0000256" key="8">
    <source>
        <dbReference type="PROSITE-ProRule" id="PRU00703"/>
    </source>
</evidence>
<evidence type="ECO:0000256" key="1">
    <source>
        <dbReference type="ARBA" id="ARBA00004141"/>
    </source>
</evidence>
<dbReference type="InterPro" id="IPR014743">
    <property type="entry name" value="Cl-channel_core"/>
</dbReference>
<feature type="transmembrane region" description="Helical" evidence="9">
    <location>
        <begin position="21"/>
        <end position="41"/>
    </location>
</feature>